<reference evidence="2" key="1">
    <citation type="submission" date="2021-03" db="EMBL/GenBank/DDBJ databases">
        <title>Taxonomic study of Clostridium polyendosporum from meadow-gley soil under rice.</title>
        <authorList>
            <person name="Kobayashi H."/>
            <person name="Tanizawa Y."/>
            <person name="Yagura M."/>
        </authorList>
    </citation>
    <scope>NUCLEOTIDE SEQUENCE</scope>
    <source>
        <strain evidence="2">JCM 30710</strain>
    </source>
</reference>
<dbReference type="AlphaFoldDB" id="A0A919VNF1"/>
<evidence type="ECO:0000313" key="2">
    <source>
        <dbReference type="EMBL" id="GIM30483.1"/>
    </source>
</evidence>
<accession>A0A919VNF1</accession>
<gene>
    <name evidence="2" type="ORF">CPJCM30710_31490</name>
</gene>
<organism evidence="2 3">
    <name type="scientific">Clostridium polyendosporum</name>
    <dbReference type="NCBI Taxonomy" id="69208"/>
    <lineage>
        <taxon>Bacteria</taxon>
        <taxon>Bacillati</taxon>
        <taxon>Bacillota</taxon>
        <taxon>Clostridia</taxon>
        <taxon>Eubacteriales</taxon>
        <taxon>Clostridiaceae</taxon>
        <taxon>Clostridium</taxon>
    </lineage>
</organism>
<sequence length="50" mass="5541">MEKKLKSSTDNQWASVPEELSTESGSANKKPKTATDNQWTTTAKNNISEK</sequence>
<name>A0A919VNF1_9CLOT</name>
<comment type="caution">
    <text evidence="2">The sequence shown here is derived from an EMBL/GenBank/DDBJ whole genome shotgun (WGS) entry which is preliminary data.</text>
</comment>
<dbReference type="EMBL" id="BOPZ01000039">
    <property type="protein sequence ID" value="GIM30483.1"/>
    <property type="molecule type" value="Genomic_DNA"/>
</dbReference>
<feature type="compositionally biased region" description="Polar residues" evidence="1">
    <location>
        <begin position="34"/>
        <end position="50"/>
    </location>
</feature>
<keyword evidence="3" id="KW-1185">Reference proteome</keyword>
<feature type="region of interest" description="Disordered" evidence="1">
    <location>
        <begin position="1"/>
        <end position="50"/>
    </location>
</feature>
<proteinExistence type="predicted"/>
<protein>
    <submittedName>
        <fullName evidence="2">Uncharacterized protein</fullName>
    </submittedName>
</protein>
<dbReference type="RefSeq" id="WP_212905152.1">
    <property type="nucleotide sequence ID" value="NZ_BOPZ01000039.1"/>
</dbReference>
<dbReference type="Proteomes" id="UP000679179">
    <property type="component" value="Unassembled WGS sequence"/>
</dbReference>
<evidence type="ECO:0000313" key="3">
    <source>
        <dbReference type="Proteomes" id="UP000679179"/>
    </source>
</evidence>
<evidence type="ECO:0000256" key="1">
    <source>
        <dbReference type="SAM" id="MobiDB-lite"/>
    </source>
</evidence>